<dbReference type="PANTHER" id="PTHR37574:SF1">
    <property type="entry name" value="LIPASE B"/>
    <property type="match status" value="1"/>
</dbReference>
<dbReference type="EMBL" id="NJET01000059">
    <property type="protein sequence ID" value="PHH62998.1"/>
    <property type="molecule type" value="Genomic_DNA"/>
</dbReference>
<protein>
    <recommendedName>
        <fullName evidence="3">AB hydrolase-1 domain-containing protein</fullName>
    </recommendedName>
</protein>
<dbReference type="AlphaFoldDB" id="A0A2C5XHN7"/>
<dbReference type="OrthoDB" id="4605274at2759"/>
<proteinExistence type="predicted"/>
<evidence type="ECO:0008006" key="3">
    <source>
        <dbReference type="Google" id="ProtNLM"/>
    </source>
</evidence>
<name>A0A2C5XHN7_9HYPO</name>
<gene>
    <name evidence="1" type="ORF">CDD81_6423</name>
</gene>
<comment type="caution">
    <text evidence="1">The sequence shown here is derived from an EMBL/GenBank/DDBJ whole genome shotgun (WGS) entry which is preliminary data.</text>
</comment>
<accession>A0A2C5XHN7</accession>
<evidence type="ECO:0000313" key="2">
    <source>
        <dbReference type="Proteomes" id="UP000226192"/>
    </source>
</evidence>
<keyword evidence="2" id="KW-1185">Reference proteome</keyword>
<dbReference type="InterPro" id="IPR029058">
    <property type="entry name" value="AB_hydrolase_fold"/>
</dbReference>
<sequence>MLILPVYPQKADKDAPYSLSEQQLRSAIFIPKEYTYGKKPPVVLVLATGFSGYSSFSSSMIPLLREASWAEVVLLNLPQHSFADVQANAEHTTYALNYIASLTQRNVSIIAFSQGSIDIQWALKY</sequence>
<dbReference type="Proteomes" id="UP000226192">
    <property type="component" value="Unassembled WGS sequence"/>
</dbReference>
<reference evidence="1 2" key="1">
    <citation type="submission" date="2017-06" db="EMBL/GenBank/DDBJ databases">
        <title>Ant-infecting Ophiocordyceps genomes reveal a high diversity of potential behavioral manipulation genes and a possible major role for enterotoxins.</title>
        <authorList>
            <person name="De Bekker C."/>
            <person name="Evans H.C."/>
            <person name="Brachmann A."/>
            <person name="Hughes D.P."/>
        </authorList>
    </citation>
    <scope>NUCLEOTIDE SEQUENCE [LARGE SCALE GENOMIC DNA]</scope>
    <source>
        <strain evidence="1 2">Map64</strain>
    </source>
</reference>
<evidence type="ECO:0000313" key="1">
    <source>
        <dbReference type="EMBL" id="PHH62998.1"/>
    </source>
</evidence>
<organism evidence="1 2">
    <name type="scientific">Ophiocordyceps australis</name>
    <dbReference type="NCBI Taxonomy" id="1399860"/>
    <lineage>
        <taxon>Eukaryota</taxon>
        <taxon>Fungi</taxon>
        <taxon>Dikarya</taxon>
        <taxon>Ascomycota</taxon>
        <taxon>Pezizomycotina</taxon>
        <taxon>Sordariomycetes</taxon>
        <taxon>Hypocreomycetidae</taxon>
        <taxon>Hypocreales</taxon>
        <taxon>Ophiocordycipitaceae</taxon>
        <taxon>Ophiocordyceps</taxon>
    </lineage>
</organism>
<dbReference type="PANTHER" id="PTHR37574">
    <property type="entry name" value="LIPASE B"/>
    <property type="match status" value="1"/>
</dbReference>
<dbReference type="STRING" id="1399860.A0A2C5XHN7"/>
<dbReference type="Gene3D" id="3.40.50.1820">
    <property type="entry name" value="alpha/beta hydrolase"/>
    <property type="match status" value="1"/>
</dbReference>
<dbReference type="SUPFAM" id="SSF53474">
    <property type="entry name" value="alpha/beta-Hydrolases"/>
    <property type="match status" value="1"/>
</dbReference>
<dbReference type="InterPro" id="IPR053228">
    <property type="entry name" value="Stereospecific_Lipase"/>
</dbReference>